<feature type="transmembrane region" description="Helical" evidence="1">
    <location>
        <begin position="29"/>
        <end position="47"/>
    </location>
</feature>
<reference evidence="2 3" key="1">
    <citation type="submission" date="2019-04" db="EMBL/GenBank/DDBJ databases">
        <title>Friends and foes A comparative genomics studyof 23 Aspergillus species from section Flavi.</title>
        <authorList>
            <consortium name="DOE Joint Genome Institute"/>
            <person name="Kjaerbolling I."/>
            <person name="Vesth T."/>
            <person name="Frisvad J.C."/>
            <person name="Nybo J.L."/>
            <person name="Theobald S."/>
            <person name="Kildgaard S."/>
            <person name="Isbrandt T."/>
            <person name="Kuo A."/>
            <person name="Sato A."/>
            <person name="Lyhne E.K."/>
            <person name="Kogle M.E."/>
            <person name="Wiebenga A."/>
            <person name="Kun R.S."/>
            <person name="Lubbers R.J."/>
            <person name="Makela M.R."/>
            <person name="Barry K."/>
            <person name="Chovatia M."/>
            <person name="Clum A."/>
            <person name="Daum C."/>
            <person name="Haridas S."/>
            <person name="He G."/>
            <person name="LaButti K."/>
            <person name="Lipzen A."/>
            <person name="Mondo S."/>
            <person name="Riley R."/>
            <person name="Salamov A."/>
            <person name="Simmons B.A."/>
            <person name="Magnuson J.K."/>
            <person name="Henrissat B."/>
            <person name="Mortensen U.H."/>
            <person name="Larsen T.O."/>
            <person name="Devries R.P."/>
            <person name="Grigoriev I.V."/>
            <person name="Machida M."/>
            <person name="Baker S.E."/>
            <person name="Andersen M.R."/>
        </authorList>
    </citation>
    <scope>NUCLEOTIDE SEQUENCE [LARGE SCALE GENOMIC DNA]</scope>
    <source>
        <strain evidence="2 3">CBS 763.97</strain>
    </source>
</reference>
<dbReference type="Proteomes" id="UP000326268">
    <property type="component" value="Unassembled WGS sequence"/>
</dbReference>
<organism evidence="2 3">
    <name type="scientific">Aspergillus caelatus</name>
    <dbReference type="NCBI Taxonomy" id="61420"/>
    <lineage>
        <taxon>Eukaryota</taxon>
        <taxon>Fungi</taxon>
        <taxon>Dikarya</taxon>
        <taxon>Ascomycota</taxon>
        <taxon>Pezizomycotina</taxon>
        <taxon>Eurotiomycetes</taxon>
        <taxon>Eurotiomycetidae</taxon>
        <taxon>Eurotiales</taxon>
        <taxon>Aspergillaceae</taxon>
        <taxon>Aspergillus</taxon>
        <taxon>Aspergillus subgen. Circumdati</taxon>
    </lineage>
</organism>
<keyword evidence="1" id="KW-1133">Transmembrane helix</keyword>
<dbReference type="RefSeq" id="XP_031923266.1">
    <property type="nucleotide sequence ID" value="XM_032068392.1"/>
</dbReference>
<gene>
    <name evidence="2" type="ORF">BDV27DRAFT_134894</name>
</gene>
<keyword evidence="1" id="KW-0472">Membrane</keyword>
<dbReference type="AlphaFoldDB" id="A0A5N6ZS08"/>
<evidence type="ECO:0000256" key="1">
    <source>
        <dbReference type="SAM" id="Phobius"/>
    </source>
</evidence>
<protein>
    <submittedName>
        <fullName evidence="2">Uncharacterized protein</fullName>
    </submittedName>
</protein>
<accession>A0A5N6ZS08</accession>
<name>A0A5N6ZS08_9EURO</name>
<keyword evidence="3" id="KW-1185">Reference proteome</keyword>
<proteinExistence type="predicted"/>
<dbReference type="EMBL" id="ML737786">
    <property type="protein sequence ID" value="KAE8360185.1"/>
    <property type="molecule type" value="Genomic_DNA"/>
</dbReference>
<keyword evidence="1" id="KW-0812">Transmembrane</keyword>
<sequence length="54" mass="6473">MTRYRGLKRWFQMDKPVVREIEREGARRPTMTLVGLILGCGMFLQALRIRNFFL</sequence>
<evidence type="ECO:0000313" key="3">
    <source>
        <dbReference type="Proteomes" id="UP000326268"/>
    </source>
</evidence>
<evidence type="ECO:0000313" key="2">
    <source>
        <dbReference type="EMBL" id="KAE8360185.1"/>
    </source>
</evidence>
<dbReference type="GeneID" id="43652838"/>